<name>A0A2M4D179_ANODA</name>
<proteinExistence type="predicted"/>
<protein>
    <submittedName>
        <fullName evidence="1">Putative secreted protein</fullName>
    </submittedName>
</protein>
<dbReference type="AlphaFoldDB" id="A0A2M4D179"/>
<accession>A0A2M4D179</accession>
<evidence type="ECO:0000313" key="1">
    <source>
        <dbReference type="EMBL" id="MBW71340.1"/>
    </source>
</evidence>
<reference evidence="1" key="1">
    <citation type="submission" date="2018-01" db="EMBL/GenBank/DDBJ databases">
        <title>An insight into the sialome of Amazonian anophelines.</title>
        <authorList>
            <person name="Ribeiro J.M."/>
            <person name="Scarpassa V."/>
            <person name="Calvo E."/>
        </authorList>
    </citation>
    <scope>NUCLEOTIDE SEQUENCE</scope>
</reference>
<dbReference type="EMBL" id="GGFL01007162">
    <property type="protein sequence ID" value="MBW71340.1"/>
    <property type="molecule type" value="Transcribed_RNA"/>
</dbReference>
<organism evidence="1">
    <name type="scientific">Anopheles darlingi</name>
    <name type="common">Mosquito</name>
    <dbReference type="NCBI Taxonomy" id="43151"/>
    <lineage>
        <taxon>Eukaryota</taxon>
        <taxon>Metazoa</taxon>
        <taxon>Ecdysozoa</taxon>
        <taxon>Arthropoda</taxon>
        <taxon>Hexapoda</taxon>
        <taxon>Insecta</taxon>
        <taxon>Pterygota</taxon>
        <taxon>Neoptera</taxon>
        <taxon>Endopterygota</taxon>
        <taxon>Diptera</taxon>
        <taxon>Nematocera</taxon>
        <taxon>Culicoidea</taxon>
        <taxon>Culicidae</taxon>
        <taxon>Anophelinae</taxon>
        <taxon>Anopheles</taxon>
    </lineage>
</organism>
<sequence>MFASHRPPKLGLRGGMKAKRIPSSAAFSMMLCWNSALVKASRIRCSSLAAPMKLRPLSQWITLGFPRSDTKRMRAEMKACVD</sequence>